<dbReference type="eggNOG" id="COG1132">
    <property type="taxonomic scope" value="Bacteria"/>
</dbReference>
<dbReference type="InterPro" id="IPR027417">
    <property type="entry name" value="P-loop_NTPase"/>
</dbReference>
<evidence type="ECO:0000256" key="2">
    <source>
        <dbReference type="ARBA" id="ARBA00022448"/>
    </source>
</evidence>
<dbReference type="Pfam" id="PF00664">
    <property type="entry name" value="ABC_membrane"/>
    <property type="match status" value="1"/>
</dbReference>
<dbReference type="AlphaFoldDB" id="V2Y2Y0"/>
<feature type="transmembrane region" description="Helical" evidence="9">
    <location>
        <begin position="21"/>
        <end position="42"/>
    </location>
</feature>
<dbReference type="Gene3D" id="3.40.50.300">
    <property type="entry name" value="P-loop containing nucleotide triphosphate hydrolases"/>
    <property type="match status" value="1"/>
</dbReference>
<dbReference type="PROSITE" id="PS50929">
    <property type="entry name" value="ABC_TM1F"/>
    <property type="match status" value="1"/>
</dbReference>
<feature type="transmembrane region" description="Helical" evidence="9">
    <location>
        <begin position="62"/>
        <end position="83"/>
    </location>
</feature>
<dbReference type="InterPro" id="IPR003593">
    <property type="entry name" value="AAA+_ATPase"/>
</dbReference>
<sequence length="586" mass="64784">MIMGKIKYVLLLSKYIKNYRLSVIFSIIVHALYKVVPILLSFETALIVSKGISGTLTNPQTHFLTVLAMVVSMAVLNYLDIYVAHDVAYRILTALRGISYEKIANLAPAGLEGEKSGDIMSVVLEDVEILEWFYAHSLIQIFVAAVLPIISFIAIGFFSPGLSLILIIFSAIILLVSSKKNEKADEYGSKTQSKLGELNAVIIDGIQGLKEIITFGGHKGYFNKMYKYNDAYNEAYFNYAKEAVKEVTNTNLIIGISSVISAIASVYFAARGEYSVEFVLPLIAISSMVYSPLSEMLMMKSNYGRIFAAARRVFDFLNEDEPVINSGTKTFKDVMGSTDKKLEFNSVRFSYKDKVTGDKNEVIKDVSLTTEEGKTVVLVGTSGSGKSTLIKLLQRFWDVDGGSILINGVNIKDIKIEELRKLISAIPQDVYLFNKSIEDNLRLAKEGASEGEIETALKNAHIMDLVNRLPNGSKTVIGERGAALSGGEKQRISIAQAFLKDSPILIMDEITANLDYENERAINESLKELKKGKIALMIAHRLSTIKSADYVAFIKDGVCEAFGTFAEIYEGNENFRRVLGEGYESV</sequence>
<dbReference type="PANTHER" id="PTHR43394:SF1">
    <property type="entry name" value="ATP-BINDING CASSETTE SUB-FAMILY B MEMBER 10, MITOCHONDRIAL"/>
    <property type="match status" value="1"/>
</dbReference>
<dbReference type="STRING" id="592026.GCWU0000282_002552"/>
<dbReference type="PANTHER" id="PTHR43394">
    <property type="entry name" value="ATP-DEPENDENT PERMEASE MDL1, MITOCHONDRIAL"/>
    <property type="match status" value="1"/>
</dbReference>
<keyword evidence="4 9" id="KW-0812">Transmembrane</keyword>
<dbReference type="PROSITE" id="PS50893">
    <property type="entry name" value="ABC_TRANSPORTER_2"/>
    <property type="match status" value="1"/>
</dbReference>
<evidence type="ECO:0000256" key="4">
    <source>
        <dbReference type="ARBA" id="ARBA00022692"/>
    </source>
</evidence>
<keyword evidence="2" id="KW-0813">Transport</keyword>
<dbReference type="SMART" id="SM00382">
    <property type="entry name" value="AAA"/>
    <property type="match status" value="1"/>
</dbReference>
<dbReference type="Proteomes" id="UP000018227">
    <property type="component" value="Unassembled WGS sequence"/>
</dbReference>
<dbReference type="GO" id="GO:0015421">
    <property type="term" value="F:ABC-type oligopeptide transporter activity"/>
    <property type="evidence" value="ECO:0007669"/>
    <property type="project" value="TreeGrafter"/>
</dbReference>
<feature type="transmembrane region" description="Helical" evidence="9">
    <location>
        <begin position="161"/>
        <end position="177"/>
    </location>
</feature>
<proteinExistence type="predicted"/>
<name>V2Y2Y0_9FIRM</name>
<feature type="transmembrane region" description="Helical" evidence="9">
    <location>
        <begin position="251"/>
        <end position="270"/>
    </location>
</feature>
<dbReference type="InterPro" id="IPR036640">
    <property type="entry name" value="ABC1_TM_sf"/>
</dbReference>
<evidence type="ECO:0000313" key="12">
    <source>
        <dbReference type="EMBL" id="ESL02417.1"/>
    </source>
</evidence>
<dbReference type="PROSITE" id="PS00211">
    <property type="entry name" value="ABC_TRANSPORTER_1"/>
    <property type="match status" value="1"/>
</dbReference>
<keyword evidence="7 9" id="KW-1133">Transmembrane helix</keyword>
<dbReference type="HOGENOM" id="CLU_000604_84_9_9"/>
<evidence type="ECO:0000256" key="9">
    <source>
        <dbReference type="SAM" id="Phobius"/>
    </source>
</evidence>
<evidence type="ECO:0000256" key="7">
    <source>
        <dbReference type="ARBA" id="ARBA00022989"/>
    </source>
</evidence>
<dbReference type="GO" id="GO:0005886">
    <property type="term" value="C:plasma membrane"/>
    <property type="evidence" value="ECO:0007669"/>
    <property type="project" value="UniProtKB-SubCell"/>
</dbReference>
<keyword evidence="5" id="KW-0547">Nucleotide-binding</keyword>
<evidence type="ECO:0000256" key="5">
    <source>
        <dbReference type="ARBA" id="ARBA00022741"/>
    </source>
</evidence>
<keyword evidence="3" id="KW-1003">Cell membrane</keyword>
<dbReference type="SUPFAM" id="SSF52540">
    <property type="entry name" value="P-loop containing nucleoside triphosphate hydrolases"/>
    <property type="match status" value="1"/>
</dbReference>
<evidence type="ECO:0000256" key="6">
    <source>
        <dbReference type="ARBA" id="ARBA00022840"/>
    </source>
</evidence>
<dbReference type="SUPFAM" id="SSF90123">
    <property type="entry name" value="ABC transporter transmembrane region"/>
    <property type="match status" value="1"/>
</dbReference>
<protein>
    <submittedName>
        <fullName evidence="12">ABC transporter, ATP-binding protein</fullName>
    </submittedName>
</protein>
<dbReference type="Gene3D" id="1.20.1560.10">
    <property type="entry name" value="ABC transporter type 1, transmembrane domain"/>
    <property type="match status" value="1"/>
</dbReference>
<evidence type="ECO:0000259" key="10">
    <source>
        <dbReference type="PROSITE" id="PS50893"/>
    </source>
</evidence>
<dbReference type="EMBL" id="ACIL03000016">
    <property type="protein sequence ID" value="ESL02417.1"/>
    <property type="molecule type" value="Genomic_DNA"/>
</dbReference>
<keyword evidence="13" id="KW-1185">Reference proteome</keyword>
<dbReference type="InterPro" id="IPR011527">
    <property type="entry name" value="ABC1_TM_dom"/>
</dbReference>
<evidence type="ECO:0000259" key="11">
    <source>
        <dbReference type="PROSITE" id="PS50929"/>
    </source>
</evidence>
<accession>V2Y2Y0</accession>
<dbReference type="InterPro" id="IPR017871">
    <property type="entry name" value="ABC_transporter-like_CS"/>
</dbReference>
<keyword evidence="6 12" id="KW-0067">ATP-binding</keyword>
<dbReference type="GO" id="GO:0005524">
    <property type="term" value="F:ATP binding"/>
    <property type="evidence" value="ECO:0007669"/>
    <property type="project" value="UniProtKB-KW"/>
</dbReference>
<dbReference type="GO" id="GO:0016887">
    <property type="term" value="F:ATP hydrolysis activity"/>
    <property type="evidence" value="ECO:0007669"/>
    <property type="project" value="InterPro"/>
</dbReference>
<comment type="subcellular location">
    <subcellularLocation>
        <location evidence="1">Cell membrane</location>
        <topology evidence="1">Multi-pass membrane protein</topology>
    </subcellularLocation>
</comment>
<evidence type="ECO:0000256" key="3">
    <source>
        <dbReference type="ARBA" id="ARBA00022475"/>
    </source>
</evidence>
<gene>
    <name evidence="12" type="ORF">GCWU0000282_002552</name>
</gene>
<feature type="domain" description="ABC transmembrane type-1" evidence="11">
    <location>
        <begin position="24"/>
        <end position="299"/>
    </location>
</feature>
<reference evidence="12 13" key="1">
    <citation type="submission" date="2013-06" db="EMBL/GenBank/DDBJ databases">
        <authorList>
            <person name="Weinstock G."/>
            <person name="Sodergren E."/>
            <person name="Clifton S."/>
            <person name="Fulton L."/>
            <person name="Fulton B."/>
            <person name="Courtney L."/>
            <person name="Fronick C."/>
            <person name="Harrison M."/>
            <person name="Strong C."/>
            <person name="Farmer C."/>
            <person name="Delahaunty K."/>
            <person name="Markovic C."/>
            <person name="Hall O."/>
            <person name="Minx P."/>
            <person name="Tomlinson C."/>
            <person name="Mitreva M."/>
            <person name="Nelson J."/>
            <person name="Hou S."/>
            <person name="Wollam A."/>
            <person name="Pepin K.H."/>
            <person name="Johnson M."/>
            <person name="Bhonagiri V."/>
            <person name="Nash W.E."/>
            <person name="Warren W."/>
            <person name="Chinwalla A."/>
            <person name="Mardis E.R."/>
            <person name="Wilson R.K."/>
        </authorList>
    </citation>
    <scope>NUCLEOTIDE SEQUENCE [LARGE SCALE GENOMIC DNA]</scope>
    <source>
        <strain evidence="12 13">ATCC 51271</strain>
    </source>
</reference>
<dbReference type="Pfam" id="PF00005">
    <property type="entry name" value="ABC_tran"/>
    <property type="match status" value="1"/>
</dbReference>
<dbReference type="FunFam" id="3.40.50.300:FF:000221">
    <property type="entry name" value="Multidrug ABC transporter ATP-binding protein"/>
    <property type="match status" value="1"/>
</dbReference>
<dbReference type="InterPro" id="IPR039421">
    <property type="entry name" value="Type_1_exporter"/>
</dbReference>
<organism evidence="12 13">
    <name type="scientific">Catonella morbi ATCC 51271</name>
    <dbReference type="NCBI Taxonomy" id="592026"/>
    <lineage>
        <taxon>Bacteria</taxon>
        <taxon>Bacillati</taxon>
        <taxon>Bacillota</taxon>
        <taxon>Clostridia</taxon>
        <taxon>Lachnospirales</taxon>
        <taxon>Lachnospiraceae</taxon>
        <taxon>Catonella</taxon>
    </lineage>
</organism>
<comment type="caution">
    <text evidence="12">The sequence shown here is derived from an EMBL/GenBank/DDBJ whole genome shotgun (WGS) entry which is preliminary data.</text>
</comment>
<evidence type="ECO:0000313" key="13">
    <source>
        <dbReference type="Proteomes" id="UP000018227"/>
    </source>
</evidence>
<dbReference type="InterPro" id="IPR003439">
    <property type="entry name" value="ABC_transporter-like_ATP-bd"/>
</dbReference>
<keyword evidence="8 9" id="KW-0472">Membrane</keyword>
<feature type="transmembrane region" description="Helical" evidence="9">
    <location>
        <begin position="133"/>
        <end position="155"/>
    </location>
</feature>
<feature type="domain" description="ABC transporter" evidence="10">
    <location>
        <begin position="342"/>
        <end position="581"/>
    </location>
</feature>
<evidence type="ECO:0000256" key="8">
    <source>
        <dbReference type="ARBA" id="ARBA00023136"/>
    </source>
</evidence>
<evidence type="ECO:0000256" key="1">
    <source>
        <dbReference type="ARBA" id="ARBA00004651"/>
    </source>
</evidence>